<keyword evidence="1" id="KW-0812">Transmembrane</keyword>
<protein>
    <submittedName>
        <fullName evidence="2">Uncharacterized protein</fullName>
    </submittedName>
</protein>
<keyword evidence="1" id="KW-1133">Transmembrane helix</keyword>
<dbReference type="Proteomes" id="UP000093343">
    <property type="component" value="Unassembled WGS sequence"/>
</dbReference>
<feature type="transmembrane region" description="Helical" evidence="1">
    <location>
        <begin position="34"/>
        <end position="55"/>
    </location>
</feature>
<comment type="caution">
    <text evidence="2">The sequence shown here is derived from an EMBL/GenBank/DDBJ whole genome shotgun (WGS) entry which is preliminary data.</text>
</comment>
<evidence type="ECO:0000313" key="3">
    <source>
        <dbReference type="Proteomes" id="UP000093343"/>
    </source>
</evidence>
<reference evidence="3" key="1">
    <citation type="submission" date="2016-03" db="EMBL/GenBank/DDBJ databases">
        <title>Draft genome sequence of Paenibacillus glacialis DSM 22343.</title>
        <authorList>
            <person name="Shin S.-K."/>
            <person name="Yi H."/>
        </authorList>
    </citation>
    <scope>NUCLEOTIDE SEQUENCE [LARGE SCALE GENOMIC DNA]</scope>
    <source>
        <strain evidence="3">CCUG 60099</strain>
    </source>
</reference>
<keyword evidence="3" id="KW-1185">Reference proteome</keyword>
<evidence type="ECO:0000256" key="1">
    <source>
        <dbReference type="SAM" id="Phobius"/>
    </source>
</evidence>
<accession>A0ABX2XMI6</accession>
<sequence>MFYLKITVFNSGNIFKIIFVKILKTETENGDDFIFYRNLSFLSFNLILVFLDLHFSNLMKIRFKYYQ</sequence>
<gene>
    <name evidence="2" type="ORF">FLP_05460</name>
</gene>
<proteinExistence type="predicted"/>
<organism evidence="2 3">
    <name type="scientific">Flavobacterium piscis</name>
    <dbReference type="NCBI Taxonomy" id="1114874"/>
    <lineage>
        <taxon>Bacteria</taxon>
        <taxon>Pseudomonadati</taxon>
        <taxon>Bacteroidota</taxon>
        <taxon>Flavobacteriia</taxon>
        <taxon>Flavobacteriales</taxon>
        <taxon>Flavobacteriaceae</taxon>
        <taxon>Flavobacterium</taxon>
    </lineage>
</organism>
<dbReference type="EMBL" id="LVEN01000008">
    <property type="protein sequence ID" value="OCB76774.1"/>
    <property type="molecule type" value="Genomic_DNA"/>
</dbReference>
<evidence type="ECO:0000313" key="2">
    <source>
        <dbReference type="EMBL" id="OCB76774.1"/>
    </source>
</evidence>
<name>A0ABX2XMI6_9FLAO</name>
<keyword evidence="1" id="KW-0472">Membrane</keyword>